<name>A0ABQ0TYY2_9BACL</name>
<gene>
    <name evidence="1" type="ORF">BRE01_67950</name>
</gene>
<dbReference type="Proteomes" id="UP000319578">
    <property type="component" value="Unassembled WGS sequence"/>
</dbReference>
<comment type="caution">
    <text evidence="1">The sequence shown here is derived from an EMBL/GenBank/DDBJ whole genome shotgun (WGS) entry which is preliminary data.</text>
</comment>
<evidence type="ECO:0000313" key="2">
    <source>
        <dbReference type="Proteomes" id="UP000319578"/>
    </source>
</evidence>
<organism evidence="1 2">
    <name type="scientific">Brevibacillus reuszeri</name>
    <dbReference type="NCBI Taxonomy" id="54915"/>
    <lineage>
        <taxon>Bacteria</taxon>
        <taxon>Bacillati</taxon>
        <taxon>Bacillota</taxon>
        <taxon>Bacilli</taxon>
        <taxon>Bacillales</taxon>
        <taxon>Paenibacillaceae</taxon>
        <taxon>Brevibacillus</taxon>
    </lineage>
</organism>
<sequence>MIARFLYAHENSLLEGPSIPFWRLFMQIPVELSHFPFGGYNKSVGARMSEGKCGTYYEQKH</sequence>
<evidence type="ECO:0000313" key="1">
    <source>
        <dbReference type="EMBL" id="GED73093.1"/>
    </source>
</evidence>
<proteinExistence type="predicted"/>
<reference evidence="1 2" key="1">
    <citation type="submission" date="2019-06" db="EMBL/GenBank/DDBJ databases">
        <title>Whole genome shotgun sequence of Brevibacillus reuszeri NBRC 15719.</title>
        <authorList>
            <person name="Hosoyama A."/>
            <person name="Uohara A."/>
            <person name="Ohji S."/>
            <person name="Ichikawa N."/>
        </authorList>
    </citation>
    <scope>NUCLEOTIDE SEQUENCE [LARGE SCALE GENOMIC DNA]</scope>
    <source>
        <strain evidence="1 2">NBRC 15719</strain>
    </source>
</reference>
<dbReference type="EMBL" id="BJON01000043">
    <property type="protein sequence ID" value="GED73093.1"/>
    <property type="molecule type" value="Genomic_DNA"/>
</dbReference>
<keyword evidence="2" id="KW-1185">Reference proteome</keyword>
<protein>
    <submittedName>
        <fullName evidence="1">Uncharacterized protein</fullName>
    </submittedName>
</protein>
<accession>A0ABQ0TYY2</accession>